<name>A0ABY4QSL6_9MYCO</name>
<accession>A0ABY4QSL6</accession>
<gene>
    <name evidence="6" type="ORF">M5I08_25400</name>
</gene>
<feature type="compositionally biased region" description="Basic and acidic residues" evidence="4">
    <location>
        <begin position="155"/>
        <end position="174"/>
    </location>
</feature>
<feature type="compositionally biased region" description="Basic and acidic residues" evidence="4">
    <location>
        <begin position="265"/>
        <end position="274"/>
    </location>
</feature>
<keyword evidence="3" id="KW-0788">Thiol protease</keyword>
<keyword evidence="1" id="KW-0645">Protease</keyword>
<dbReference type="InterPro" id="IPR000064">
    <property type="entry name" value="NLP_P60_dom"/>
</dbReference>
<feature type="domain" description="NlpC/P60" evidence="5">
    <location>
        <begin position="279"/>
        <end position="405"/>
    </location>
</feature>
<dbReference type="Proteomes" id="UP001056610">
    <property type="component" value="Plasmid unnamed"/>
</dbReference>
<evidence type="ECO:0000313" key="6">
    <source>
        <dbReference type="EMBL" id="UQX13532.1"/>
    </source>
</evidence>
<reference evidence="6" key="1">
    <citation type="submission" date="2022-05" db="EMBL/GenBank/DDBJ databases">
        <title>A methanotrophic Mycobacterium dominates a cave microbial ecosystem.</title>
        <authorList>
            <person name="Van Spanning R.J.M."/>
            <person name="Guan Q."/>
            <person name="Melkonian C."/>
            <person name="Gallant J."/>
            <person name="Polerecky L."/>
            <person name="Flot J.-F."/>
            <person name="Brandt B.W."/>
            <person name="Braster M."/>
            <person name="Iturbe Espinoza P."/>
            <person name="Aerts J."/>
            <person name="Meima-Franke M."/>
            <person name="Piersma S.R."/>
            <person name="Bunduc C."/>
            <person name="Ummels R."/>
            <person name="Pain A."/>
            <person name="Fleming E.J."/>
            <person name="van der Wel N."/>
            <person name="Gherman V.D."/>
            <person name="Sarbu S.M."/>
            <person name="Bodelier P.L.E."/>
            <person name="Bitter W."/>
        </authorList>
    </citation>
    <scope>NUCLEOTIDE SEQUENCE</scope>
    <source>
        <strain evidence="6">Sulfur Cave</strain>
        <plasmid evidence="6">unnamed</plasmid>
    </source>
</reference>
<evidence type="ECO:0000313" key="7">
    <source>
        <dbReference type="Proteomes" id="UP001056610"/>
    </source>
</evidence>
<keyword evidence="7" id="KW-1185">Reference proteome</keyword>
<dbReference type="InterPro" id="IPR051794">
    <property type="entry name" value="PG_Endopeptidase_C40"/>
</dbReference>
<evidence type="ECO:0000256" key="1">
    <source>
        <dbReference type="ARBA" id="ARBA00022670"/>
    </source>
</evidence>
<organism evidence="6 7">
    <name type="scientific">Candidatus Mycobacterium methanotrophicum</name>
    <dbReference type="NCBI Taxonomy" id="2943498"/>
    <lineage>
        <taxon>Bacteria</taxon>
        <taxon>Bacillati</taxon>
        <taxon>Actinomycetota</taxon>
        <taxon>Actinomycetes</taxon>
        <taxon>Mycobacteriales</taxon>
        <taxon>Mycobacteriaceae</taxon>
        <taxon>Mycobacterium</taxon>
    </lineage>
</organism>
<sequence length="405" mass="41452">MTGVIDAVDAVIHQARTLLGSGQPATPPPPAPPGPPPAPPHGWDGTAADNAQTTSDRLHRHRHQLGAAHTTATSAMSAGTDIATDAHRNLDTIETDWNTDKDTLGPYADTPEGQAALTRAGMQRITDTQALVYDTAGQYDDASRRVKDATAQLPHTEDHPTDTDPSDPDHRPDDTPAASTDPDDDDPLAGAAASAGLTPRSGLPPSQTLAAPAGMMPMSAMMPQGLPTGGMPMGAGGAMPGGSGLASLLQPLTQAISAATSNHDSSTHDTDHADTNSNPSTGSRVVDNAARALGLKYVWGGGGAGGPTGGGFDCSGLAQFAVAQATDGHVILPRSTYDQIHVGQTVDPRDARPGDLVFSNFSAPGVPEHVQVYAGDGRVIEAQQDGVPVKYSPAPTSAFVVKRVV</sequence>
<evidence type="ECO:0000256" key="3">
    <source>
        <dbReference type="ARBA" id="ARBA00022807"/>
    </source>
</evidence>
<feature type="region of interest" description="Disordered" evidence="4">
    <location>
        <begin position="19"/>
        <end position="55"/>
    </location>
</feature>
<keyword evidence="2" id="KW-0378">Hydrolase</keyword>
<dbReference type="PROSITE" id="PS51935">
    <property type="entry name" value="NLPC_P60"/>
    <property type="match status" value="1"/>
</dbReference>
<feature type="compositionally biased region" description="Pro residues" evidence="4">
    <location>
        <begin position="25"/>
        <end position="40"/>
    </location>
</feature>
<evidence type="ECO:0000256" key="2">
    <source>
        <dbReference type="ARBA" id="ARBA00022801"/>
    </source>
</evidence>
<dbReference type="PANTHER" id="PTHR47359">
    <property type="entry name" value="PEPTIDOGLYCAN DL-ENDOPEPTIDASE CWLO"/>
    <property type="match status" value="1"/>
</dbReference>
<feature type="region of interest" description="Disordered" evidence="4">
    <location>
        <begin position="258"/>
        <end position="285"/>
    </location>
</feature>
<protein>
    <submittedName>
        <fullName evidence="6">C40 family peptidase</fullName>
    </submittedName>
</protein>
<dbReference type="RefSeq" id="WP_219068178.1">
    <property type="nucleotide sequence ID" value="NZ_CAJUXY010000032.1"/>
</dbReference>
<geneLocation type="plasmid" evidence="6 7">
    <name>unnamed</name>
</geneLocation>
<evidence type="ECO:0000256" key="4">
    <source>
        <dbReference type="SAM" id="MobiDB-lite"/>
    </source>
</evidence>
<dbReference type="EMBL" id="CP097321">
    <property type="protein sequence ID" value="UQX13532.1"/>
    <property type="molecule type" value="Genomic_DNA"/>
</dbReference>
<feature type="region of interest" description="Disordered" evidence="4">
    <location>
        <begin position="150"/>
        <end position="211"/>
    </location>
</feature>
<feature type="compositionally biased region" description="Low complexity" evidence="4">
    <location>
        <begin position="188"/>
        <end position="199"/>
    </location>
</feature>
<dbReference type="PANTHER" id="PTHR47359:SF3">
    <property type="entry name" value="NLP_P60 DOMAIN-CONTAINING PROTEIN-RELATED"/>
    <property type="match status" value="1"/>
</dbReference>
<proteinExistence type="predicted"/>
<dbReference type="Pfam" id="PF00877">
    <property type="entry name" value="NLPC_P60"/>
    <property type="match status" value="1"/>
</dbReference>
<keyword evidence="6" id="KW-0614">Plasmid</keyword>
<evidence type="ECO:0000259" key="5">
    <source>
        <dbReference type="PROSITE" id="PS51935"/>
    </source>
</evidence>